<protein>
    <submittedName>
        <fullName evidence="2">Uncharacterized protein</fullName>
    </submittedName>
</protein>
<organism evidence="2 3">
    <name type="scientific">Azospirillum formosense</name>
    <dbReference type="NCBI Taxonomy" id="861533"/>
    <lineage>
        <taxon>Bacteria</taxon>
        <taxon>Pseudomonadati</taxon>
        <taxon>Pseudomonadota</taxon>
        <taxon>Alphaproteobacteria</taxon>
        <taxon>Rhodospirillales</taxon>
        <taxon>Azospirillaceae</taxon>
        <taxon>Azospirillum</taxon>
    </lineage>
</organism>
<accession>A0ABX2KP45</accession>
<evidence type="ECO:0000313" key="2">
    <source>
        <dbReference type="EMBL" id="NUB18401.1"/>
    </source>
</evidence>
<feature type="region of interest" description="Disordered" evidence="1">
    <location>
        <begin position="40"/>
        <end position="59"/>
    </location>
</feature>
<keyword evidence="3" id="KW-1185">Reference proteome</keyword>
<evidence type="ECO:0000256" key="1">
    <source>
        <dbReference type="SAM" id="MobiDB-lite"/>
    </source>
</evidence>
<reference evidence="2 3" key="1">
    <citation type="submission" date="2019-10" db="EMBL/GenBank/DDBJ databases">
        <title>Genome sequence of Azospirillum formosense CC-Nfb-7.</title>
        <authorList>
            <person name="Ambrosini A."/>
            <person name="Sant'Anna F.H."/>
            <person name="Cassan F.D."/>
            <person name="Souza E.M."/>
            <person name="Passaglia L.M.P."/>
        </authorList>
    </citation>
    <scope>NUCLEOTIDE SEQUENCE [LARGE SCALE GENOMIC DNA]</scope>
    <source>
        <strain evidence="2 3">CC-NFb-7</strain>
    </source>
</reference>
<comment type="caution">
    <text evidence="2">The sequence shown here is derived from an EMBL/GenBank/DDBJ whole genome shotgun (WGS) entry which is preliminary data.</text>
</comment>
<gene>
    <name evidence="2" type="ORF">GBZ26_04070</name>
</gene>
<name>A0ABX2KP45_9PROT</name>
<dbReference type="Proteomes" id="UP000639419">
    <property type="component" value="Unassembled WGS sequence"/>
</dbReference>
<proteinExistence type="predicted"/>
<dbReference type="RefSeq" id="WP_174437711.1">
    <property type="nucleotide sequence ID" value="NZ_BAABCC010000057.1"/>
</dbReference>
<feature type="compositionally biased region" description="Basic and acidic residues" evidence="1">
    <location>
        <begin position="40"/>
        <end position="52"/>
    </location>
</feature>
<evidence type="ECO:0000313" key="3">
    <source>
        <dbReference type="Proteomes" id="UP000639419"/>
    </source>
</evidence>
<dbReference type="EMBL" id="WHOR01000016">
    <property type="protein sequence ID" value="NUB18401.1"/>
    <property type="molecule type" value="Genomic_DNA"/>
</dbReference>
<sequence>MALKLEVTTPQGTSAEYHRVVGLHLFVDDRLVRLGVKSYRDGEDRHEGEPPRHTPTYDVPWGSAAPLDLPTAYALLKALPDFAGAEDC</sequence>